<dbReference type="GO" id="GO:0043024">
    <property type="term" value="F:ribosomal small subunit binding"/>
    <property type="evidence" value="ECO:0007669"/>
    <property type="project" value="TreeGrafter"/>
</dbReference>
<dbReference type="GO" id="GO:0006364">
    <property type="term" value="P:rRNA processing"/>
    <property type="evidence" value="ECO:0007669"/>
    <property type="project" value="InterPro"/>
</dbReference>
<dbReference type="AlphaFoldDB" id="A0A7S4P0L8"/>
<organism evidence="2">
    <name type="scientific">Guillardia theta</name>
    <name type="common">Cryptophyte</name>
    <name type="synonym">Cryptomonas phi</name>
    <dbReference type="NCBI Taxonomy" id="55529"/>
    <lineage>
        <taxon>Eukaryota</taxon>
        <taxon>Cryptophyceae</taxon>
        <taxon>Pyrenomonadales</taxon>
        <taxon>Geminigeraceae</taxon>
        <taxon>Guillardia</taxon>
    </lineage>
</organism>
<reference evidence="2" key="1">
    <citation type="submission" date="2021-01" db="EMBL/GenBank/DDBJ databases">
        <authorList>
            <person name="Corre E."/>
            <person name="Pelletier E."/>
            <person name="Niang G."/>
            <person name="Scheremetjew M."/>
            <person name="Finn R."/>
            <person name="Kale V."/>
            <person name="Holt S."/>
            <person name="Cochrane G."/>
            <person name="Meng A."/>
            <person name="Brown T."/>
            <person name="Cohen L."/>
        </authorList>
    </citation>
    <scope>NUCLEOTIDE SEQUENCE</scope>
    <source>
        <strain evidence="2">CCMP 2712</strain>
    </source>
</reference>
<feature type="region of interest" description="Disordered" evidence="1">
    <location>
        <begin position="109"/>
        <end position="132"/>
    </location>
</feature>
<dbReference type="EMBL" id="HBKN01034101">
    <property type="protein sequence ID" value="CAE2319941.1"/>
    <property type="molecule type" value="Transcribed_RNA"/>
</dbReference>
<gene>
    <name evidence="2" type="ORF">GTHE00462_LOCUS26594</name>
</gene>
<dbReference type="PANTHER" id="PTHR33515:SF1">
    <property type="entry name" value="RIBOSOME-BINDING FACTOR A, CHLOROPLASTIC-RELATED"/>
    <property type="match status" value="1"/>
</dbReference>
<dbReference type="InterPro" id="IPR015946">
    <property type="entry name" value="KH_dom-like_a/b"/>
</dbReference>
<proteinExistence type="predicted"/>
<dbReference type="Gene3D" id="3.30.300.20">
    <property type="match status" value="1"/>
</dbReference>
<feature type="region of interest" description="Disordered" evidence="1">
    <location>
        <begin position="146"/>
        <end position="175"/>
    </location>
</feature>
<protein>
    <submittedName>
        <fullName evidence="2">Uncharacterized protein</fullName>
    </submittedName>
</protein>
<evidence type="ECO:0000313" key="2">
    <source>
        <dbReference type="EMBL" id="CAE2319941.1"/>
    </source>
</evidence>
<dbReference type="GO" id="GO:0005829">
    <property type="term" value="C:cytosol"/>
    <property type="evidence" value="ECO:0007669"/>
    <property type="project" value="TreeGrafter"/>
</dbReference>
<evidence type="ECO:0000256" key="1">
    <source>
        <dbReference type="SAM" id="MobiDB-lite"/>
    </source>
</evidence>
<dbReference type="SUPFAM" id="SSF89919">
    <property type="entry name" value="Ribosome-binding factor A, RbfA"/>
    <property type="match status" value="1"/>
</dbReference>
<dbReference type="PANTHER" id="PTHR33515">
    <property type="entry name" value="RIBOSOME-BINDING FACTOR A, CHLOROPLASTIC-RELATED"/>
    <property type="match status" value="1"/>
</dbReference>
<sequence length="422" mass="47290">MAARASHGVGGGVAAAMRGRTMKEKGIVPRTLRYWQNAHQHHCHPPPPMPGSMVRTCKLGATGVGVLRICTVSAKMDQMGRGDRSFHSSPLLNAKRRSLLDALERRLRKEQNMEEEHSEDKTVHVLSNDDAPVQEEVQYVDVEELETDASHEEPSEDAEDESTPHYDGSTPDYDTDKKLSELASRLVRGAETPLGYLESASVAGFKESSVSRKKQKRARMVGAAVRRCLVEALYHGKLFKRHPEFENLQQILTIEDVEMTSDLGNARIYWSCKLEVDKRKIENIEKMLRQCKGAFRAVIGKEVNIKKCPEVSFKPSPLLLAGLQTTPEMKEILRQNGFEDAGHGVFVSADTIDPLTALHLGMPLAGSREEFEVIKEKMVEDQGNSYADSGSKSDRYNSANMKVKRLLQKIYLSRTKNKEDEK</sequence>
<feature type="compositionally biased region" description="Basic and acidic residues" evidence="1">
    <location>
        <begin position="109"/>
        <end position="123"/>
    </location>
</feature>
<name>A0A7S4P0L8_GUITH</name>
<accession>A0A7S4P0L8</accession>
<dbReference type="InterPro" id="IPR023799">
    <property type="entry name" value="RbfA_dom_sf"/>
</dbReference>
<dbReference type="InterPro" id="IPR000238">
    <property type="entry name" value="RbfA"/>
</dbReference>
<dbReference type="Pfam" id="PF02033">
    <property type="entry name" value="RBFA"/>
    <property type="match status" value="1"/>
</dbReference>